<protein>
    <submittedName>
        <fullName evidence="8">Iron chelate uptake ABC transporter family permease subunit</fullName>
    </submittedName>
</protein>
<accession>A0ABW2TTA5</accession>
<evidence type="ECO:0000256" key="5">
    <source>
        <dbReference type="ARBA" id="ARBA00022692"/>
    </source>
</evidence>
<comment type="similarity">
    <text evidence="2">Belongs to the binding-protein-dependent transport system permease family. FecCD subfamily.</text>
</comment>
<evidence type="ECO:0000256" key="2">
    <source>
        <dbReference type="ARBA" id="ARBA00007935"/>
    </source>
</evidence>
<dbReference type="InterPro" id="IPR000522">
    <property type="entry name" value="ABC_transptr_permease_BtuC"/>
</dbReference>
<dbReference type="SUPFAM" id="SSF81345">
    <property type="entry name" value="ABC transporter involved in vitamin B12 uptake, BtuC"/>
    <property type="match status" value="1"/>
</dbReference>
<keyword evidence="7" id="KW-0472">Membrane</keyword>
<keyword evidence="5" id="KW-0812">Transmembrane</keyword>
<organism evidence="8 9">
    <name type="scientific">Actinokineospora soli</name>
    <dbReference type="NCBI Taxonomy" id="1048753"/>
    <lineage>
        <taxon>Bacteria</taxon>
        <taxon>Bacillati</taxon>
        <taxon>Actinomycetota</taxon>
        <taxon>Actinomycetes</taxon>
        <taxon>Pseudonocardiales</taxon>
        <taxon>Pseudonocardiaceae</taxon>
        <taxon>Actinokineospora</taxon>
    </lineage>
</organism>
<evidence type="ECO:0000313" key="9">
    <source>
        <dbReference type="Proteomes" id="UP001596512"/>
    </source>
</evidence>
<dbReference type="PANTHER" id="PTHR30472">
    <property type="entry name" value="FERRIC ENTEROBACTIN TRANSPORT SYSTEM PERMEASE PROTEIN"/>
    <property type="match status" value="1"/>
</dbReference>
<dbReference type="Gene3D" id="1.10.3470.10">
    <property type="entry name" value="ABC transporter involved in vitamin B12 uptake, BtuC"/>
    <property type="match status" value="1"/>
</dbReference>
<keyword evidence="4" id="KW-1003">Cell membrane</keyword>
<keyword evidence="6" id="KW-1133">Transmembrane helix</keyword>
<dbReference type="EMBL" id="JBHTEY010000004">
    <property type="protein sequence ID" value="MFC7616433.1"/>
    <property type="molecule type" value="Genomic_DNA"/>
</dbReference>
<evidence type="ECO:0000256" key="6">
    <source>
        <dbReference type="ARBA" id="ARBA00022989"/>
    </source>
</evidence>
<comment type="subcellular location">
    <subcellularLocation>
        <location evidence="1">Cell membrane</location>
        <topology evidence="1">Multi-pass membrane protein</topology>
    </subcellularLocation>
</comment>
<evidence type="ECO:0000256" key="1">
    <source>
        <dbReference type="ARBA" id="ARBA00004651"/>
    </source>
</evidence>
<keyword evidence="3" id="KW-0813">Transport</keyword>
<name>A0ABW2TTA5_9PSEU</name>
<dbReference type="InterPro" id="IPR037294">
    <property type="entry name" value="ABC_BtuC-like"/>
</dbReference>
<dbReference type="Pfam" id="PF01032">
    <property type="entry name" value="FecCD"/>
    <property type="match status" value="1"/>
</dbReference>
<keyword evidence="9" id="KW-1185">Reference proteome</keyword>
<comment type="caution">
    <text evidence="8">The sequence shown here is derived from an EMBL/GenBank/DDBJ whole genome shotgun (WGS) entry which is preliminary data.</text>
</comment>
<sequence>MLGDRLVLLGDLVNWVNGATGPALTFVLDQRLPRVLAALAAGAALAAAGCGVQSVCRNPWPNRACSASPRARASARSP</sequence>
<evidence type="ECO:0000313" key="8">
    <source>
        <dbReference type="EMBL" id="MFC7616433.1"/>
    </source>
</evidence>
<evidence type="ECO:0000256" key="7">
    <source>
        <dbReference type="ARBA" id="ARBA00023136"/>
    </source>
</evidence>
<dbReference type="PANTHER" id="PTHR30472:SF37">
    <property type="entry name" value="FE(3+) DICITRATE TRANSPORT SYSTEM PERMEASE PROTEIN FECD-RELATED"/>
    <property type="match status" value="1"/>
</dbReference>
<gene>
    <name evidence="8" type="ORF">ACFQV2_26155</name>
</gene>
<dbReference type="Proteomes" id="UP001596512">
    <property type="component" value="Unassembled WGS sequence"/>
</dbReference>
<evidence type="ECO:0000256" key="3">
    <source>
        <dbReference type="ARBA" id="ARBA00022448"/>
    </source>
</evidence>
<evidence type="ECO:0000256" key="4">
    <source>
        <dbReference type="ARBA" id="ARBA00022475"/>
    </source>
</evidence>
<proteinExistence type="inferred from homology"/>
<reference evidence="9" key="1">
    <citation type="journal article" date="2019" name="Int. J. Syst. Evol. Microbiol.">
        <title>The Global Catalogue of Microorganisms (GCM) 10K type strain sequencing project: providing services to taxonomists for standard genome sequencing and annotation.</title>
        <authorList>
            <consortium name="The Broad Institute Genomics Platform"/>
            <consortium name="The Broad Institute Genome Sequencing Center for Infectious Disease"/>
            <person name="Wu L."/>
            <person name="Ma J."/>
        </authorList>
    </citation>
    <scope>NUCLEOTIDE SEQUENCE [LARGE SCALE GENOMIC DNA]</scope>
    <source>
        <strain evidence="9">JCM 17695</strain>
    </source>
</reference>